<dbReference type="Proteomes" id="UP000321638">
    <property type="component" value="Unassembled WGS sequence"/>
</dbReference>
<keyword evidence="5 9" id="KW-0067">ATP-binding</keyword>
<dbReference type="InterPro" id="IPR033738">
    <property type="entry name" value="AsnB_N"/>
</dbReference>
<dbReference type="PANTHER" id="PTHR43284">
    <property type="entry name" value="ASPARAGINE SYNTHETASE (GLUTAMINE-HYDROLYZING)"/>
    <property type="match status" value="1"/>
</dbReference>
<evidence type="ECO:0000313" key="12">
    <source>
        <dbReference type="EMBL" id="TXL77073.1"/>
    </source>
</evidence>
<dbReference type="InterPro" id="IPR051786">
    <property type="entry name" value="ASN_synthetase/amidase"/>
</dbReference>
<dbReference type="Pfam" id="PF00733">
    <property type="entry name" value="Asn_synthase"/>
    <property type="match status" value="1"/>
</dbReference>
<dbReference type="EMBL" id="VDUZ01000009">
    <property type="protein sequence ID" value="TXL77073.1"/>
    <property type="molecule type" value="Genomic_DNA"/>
</dbReference>
<dbReference type="InterPro" id="IPR001962">
    <property type="entry name" value="Asn_synthase"/>
</dbReference>
<dbReference type="RefSeq" id="WP_147846773.1">
    <property type="nucleotide sequence ID" value="NZ_VDUZ01000009.1"/>
</dbReference>
<comment type="pathway">
    <text evidence="1">Amino-acid biosynthesis; L-asparagine biosynthesis; L-asparagine from L-aspartate (L-Gln route): step 1/1.</text>
</comment>
<feature type="active site" description="For GATase activity" evidence="8">
    <location>
        <position position="2"/>
    </location>
</feature>
<keyword evidence="12" id="KW-0436">Ligase</keyword>
<evidence type="ECO:0000259" key="11">
    <source>
        <dbReference type="PROSITE" id="PS51278"/>
    </source>
</evidence>
<dbReference type="NCBIfam" id="TIGR01536">
    <property type="entry name" value="asn_synth_AEB"/>
    <property type="match status" value="1"/>
</dbReference>
<keyword evidence="13" id="KW-1185">Reference proteome</keyword>
<evidence type="ECO:0000256" key="5">
    <source>
        <dbReference type="ARBA" id="ARBA00022840"/>
    </source>
</evidence>
<dbReference type="AlphaFoldDB" id="A0A5C8PPJ3"/>
<dbReference type="EC" id="6.3.5.4" evidence="3"/>
<evidence type="ECO:0000256" key="7">
    <source>
        <dbReference type="ARBA" id="ARBA00048741"/>
    </source>
</evidence>
<dbReference type="Gene3D" id="3.40.50.620">
    <property type="entry name" value="HUPs"/>
    <property type="match status" value="1"/>
</dbReference>
<feature type="binding site" evidence="9">
    <location>
        <position position="274"/>
    </location>
    <ligand>
        <name>ATP</name>
        <dbReference type="ChEBI" id="CHEBI:30616"/>
    </ligand>
</feature>
<feature type="binding site" evidence="9">
    <location>
        <position position="99"/>
    </location>
    <ligand>
        <name>L-glutamine</name>
        <dbReference type="ChEBI" id="CHEBI:58359"/>
    </ligand>
</feature>
<accession>A0A5C8PPJ3</accession>
<dbReference type="InterPro" id="IPR006426">
    <property type="entry name" value="Asn_synth_AEB"/>
</dbReference>
<organism evidence="12 13">
    <name type="scientific">Vineibacter terrae</name>
    <dbReference type="NCBI Taxonomy" id="2586908"/>
    <lineage>
        <taxon>Bacteria</taxon>
        <taxon>Pseudomonadati</taxon>
        <taxon>Pseudomonadota</taxon>
        <taxon>Alphaproteobacteria</taxon>
        <taxon>Hyphomicrobiales</taxon>
        <taxon>Vineibacter</taxon>
    </lineage>
</organism>
<feature type="site" description="Important for beta-aspartyl-AMP intermediate formation" evidence="10">
    <location>
        <position position="376"/>
    </location>
</feature>
<reference evidence="12 13" key="1">
    <citation type="submission" date="2019-06" db="EMBL/GenBank/DDBJ databases">
        <title>New taxonomy in bacterial strain CC-CFT640, isolated from vineyard.</title>
        <authorList>
            <person name="Lin S.-Y."/>
            <person name="Tsai C.-F."/>
            <person name="Young C.-C."/>
        </authorList>
    </citation>
    <scope>NUCLEOTIDE SEQUENCE [LARGE SCALE GENOMIC DNA]</scope>
    <source>
        <strain evidence="12 13">CC-CFT640</strain>
    </source>
</reference>
<evidence type="ECO:0000256" key="1">
    <source>
        <dbReference type="ARBA" id="ARBA00005187"/>
    </source>
</evidence>
<dbReference type="CDD" id="cd00712">
    <property type="entry name" value="AsnB"/>
    <property type="match status" value="1"/>
</dbReference>
<keyword evidence="6 8" id="KW-0315">Glutamine amidotransferase</keyword>
<dbReference type="Gene3D" id="3.60.20.10">
    <property type="entry name" value="Glutamine Phosphoribosylpyrophosphate, subunit 1, domain 1"/>
    <property type="match status" value="1"/>
</dbReference>
<keyword evidence="8" id="KW-0061">Asparagine biosynthesis</keyword>
<evidence type="ECO:0000313" key="13">
    <source>
        <dbReference type="Proteomes" id="UP000321638"/>
    </source>
</evidence>
<evidence type="ECO:0000256" key="2">
    <source>
        <dbReference type="ARBA" id="ARBA00005752"/>
    </source>
</evidence>
<gene>
    <name evidence="12" type="primary">asnB</name>
    <name evidence="12" type="ORF">FHP25_09895</name>
</gene>
<dbReference type="CDD" id="cd01991">
    <property type="entry name" value="Asn_synthase_B_C"/>
    <property type="match status" value="1"/>
</dbReference>
<dbReference type="Pfam" id="PF13537">
    <property type="entry name" value="GATase_7"/>
    <property type="match status" value="1"/>
</dbReference>
<dbReference type="SUPFAM" id="SSF56235">
    <property type="entry name" value="N-terminal nucleophile aminohydrolases (Ntn hydrolases)"/>
    <property type="match status" value="1"/>
</dbReference>
<feature type="domain" description="Glutamine amidotransferase type-2" evidence="11">
    <location>
        <begin position="2"/>
        <end position="219"/>
    </location>
</feature>
<dbReference type="PROSITE" id="PS51278">
    <property type="entry name" value="GATASE_TYPE_2"/>
    <property type="match status" value="1"/>
</dbReference>
<comment type="catalytic activity">
    <reaction evidence="7">
        <text>L-aspartate + L-glutamine + ATP + H2O = L-asparagine + L-glutamate + AMP + diphosphate + H(+)</text>
        <dbReference type="Rhea" id="RHEA:12228"/>
        <dbReference type="ChEBI" id="CHEBI:15377"/>
        <dbReference type="ChEBI" id="CHEBI:15378"/>
        <dbReference type="ChEBI" id="CHEBI:29985"/>
        <dbReference type="ChEBI" id="CHEBI:29991"/>
        <dbReference type="ChEBI" id="CHEBI:30616"/>
        <dbReference type="ChEBI" id="CHEBI:33019"/>
        <dbReference type="ChEBI" id="CHEBI:58048"/>
        <dbReference type="ChEBI" id="CHEBI:58359"/>
        <dbReference type="ChEBI" id="CHEBI:456215"/>
        <dbReference type="EC" id="6.3.5.4"/>
    </reaction>
</comment>
<evidence type="ECO:0000256" key="10">
    <source>
        <dbReference type="PIRSR" id="PIRSR001589-3"/>
    </source>
</evidence>
<evidence type="ECO:0000256" key="8">
    <source>
        <dbReference type="PIRSR" id="PIRSR001589-1"/>
    </source>
</evidence>
<proteinExistence type="inferred from homology"/>
<comment type="similarity">
    <text evidence="2">Belongs to the asparagine synthetase family.</text>
</comment>
<keyword evidence="8" id="KW-0028">Amino-acid biosynthesis</keyword>
<dbReference type="GO" id="GO:0006529">
    <property type="term" value="P:asparagine biosynthetic process"/>
    <property type="evidence" value="ECO:0007669"/>
    <property type="project" value="UniProtKB-KW"/>
</dbReference>
<dbReference type="GO" id="GO:0004066">
    <property type="term" value="F:asparagine synthase (glutamine-hydrolyzing) activity"/>
    <property type="evidence" value="ECO:0007669"/>
    <property type="project" value="UniProtKB-EC"/>
</dbReference>
<evidence type="ECO:0000256" key="4">
    <source>
        <dbReference type="ARBA" id="ARBA00022741"/>
    </source>
</evidence>
<comment type="caution">
    <text evidence="12">The sequence shown here is derived from an EMBL/GenBank/DDBJ whole genome shotgun (WGS) entry which is preliminary data.</text>
</comment>
<dbReference type="InterPro" id="IPR014729">
    <property type="entry name" value="Rossmann-like_a/b/a_fold"/>
</dbReference>
<dbReference type="PIRSF" id="PIRSF001589">
    <property type="entry name" value="Asn_synthetase_glu-h"/>
    <property type="match status" value="1"/>
</dbReference>
<dbReference type="OrthoDB" id="9763290at2"/>
<dbReference type="SUPFAM" id="SSF52402">
    <property type="entry name" value="Adenine nucleotide alpha hydrolases-like"/>
    <property type="match status" value="1"/>
</dbReference>
<dbReference type="GO" id="GO:0005524">
    <property type="term" value="F:ATP binding"/>
    <property type="evidence" value="ECO:0007669"/>
    <property type="project" value="UniProtKB-KW"/>
</dbReference>
<evidence type="ECO:0000256" key="3">
    <source>
        <dbReference type="ARBA" id="ARBA00012737"/>
    </source>
</evidence>
<name>A0A5C8PPJ3_9HYPH</name>
<protein>
    <recommendedName>
        <fullName evidence="3">asparagine synthase (glutamine-hydrolyzing)</fullName>
        <ecNumber evidence="3">6.3.5.4</ecNumber>
    </recommendedName>
</protein>
<dbReference type="InterPro" id="IPR017932">
    <property type="entry name" value="GATase_2_dom"/>
</dbReference>
<sequence length="622" mass="68169">MCGLVFWRHRRAALDAAVWARALAYLRQRGPDGQATASGPGWALGFTRLAIIDLSAAAMQPFADRTGRYVLAFNGEIYNYAELRDALIQEGVVFRSRSDTEVLLELILKRGLDAALAAVRGMFAFVLMDKRTDRVVAVRDHFGQKPLYWFAEDGQIAVASDQRSLNALRASVVPNLDAYHVYLSTSGEEGTRGMFGAQTSFFAGLQMLPAGHMLIVDKGTPSVRRYFAPWELVDGDRMAQAAAQPYPALLDELAGLWQQAVRRHLVADVPTGVLLSGGLDSSMVFWHAQRLASPLTAFTKLSPGIEELPLSVVPDLLEQRPAHCYFSLQSRRTYLPELQAFVDYAAAPSRWGGGPPMHRLCVDARRNGVIVLLGGDCADEYLGGYKHYKALFEAATETTLGPLVGLDPRSPSYNAGAAASHESREAGVRQEILAHLTRAGVRTDRAAHAIMLHDTAGFLPTCNLPHSDTYAMMASVELRNPMLDMDLVRFCVNLPLRLRAAPDESGQFGKRILRDLASREIGPSINRKKEGTRNYSMAMADPTYWRPDAFRIGAFLPLPAAPTRRDIIRFVNLELFHRRHIEGQDAPLPSMLTEAGLAATDLGLAPDAAAQGHAMEPAAAVI</sequence>
<evidence type="ECO:0000256" key="9">
    <source>
        <dbReference type="PIRSR" id="PIRSR001589-2"/>
    </source>
</evidence>
<dbReference type="InterPro" id="IPR029055">
    <property type="entry name" value="Ntn_hydrolases_N"/>
</dbReference>
<keyword evidence="4 9" id="KW-0547">Nucleotide-binding</keyword>
<dbReference type="PANTHER" id="PTHR43284:SF1">
    <property type="entry name" value="ASPARAGINE SYNTHETASE"/>
    <property type="match status" value="1"/>
</dbReference>
<evidence type="ECO:0000256" key="6">
    <source>
        <dbReference type="ARBA" id="ARBA00022962"/>
    </source>
</evidence>